<proteinExistence type="predicted"/>
<dbReference type="STRING" id="549789.NIES30_02075"/>
<evidence type="ECO:0000313" key="2">
    <source>
        <dbReference type="Proteomes" id="UP000185557"/>
    </source>
</evidence>
<dbReference type="EMBL" id="MRCG01000001">
    <property type="protein sequence ID" value="OKH50894.1"/>
    <property type="molecule type" value="Genomic_DNA"/>
</dbReference>
<dbReference type="Proteomes" id="UP000185557">
    <property type="component" value="Unassembled WGS sequence"/>
</dbReference>
<accession>A0A1U7JAT6</accession>
<comment type="caution">
    <text evidence="1">The sequence shown here is derived from an EMBL/GenBank/DDBJ whole genome shotgun (WGS) entry which is preliminary data.</text>
</comment>
<keyword evidence="2" id="KW-1185">Reference proteome</keyword>
<protein>
    <submittedName>
        <fullName evidence="1">Uncharacterized protein</fullName>
    </submittedName>
</protein>
<dbReference type="AlphaFoldDB" id="A0A1U7JAT6"/>
<evidence type="ECO:0000313" key="1">
    <source>
        <dbReference type="EMBL" id="OKH50894.1"/>
    </source>
</evidence>
<dbReference type="RefSeq" id="WP_073606708.1">
    <property type="nucleotide sequence ID" value="NZ_MRCG01000001.1"/>
</dbReference>
<organism evidence="1 2">
    <name type="scientific">Phormidium tenue NIES-30</name>
    <dbReference type="NCBI Taxonomy" id="549789"/>
    <lineage>
        <taxon>Bacteria</taxon>
        <taxon>Bacillati</taxon>
        <taxon>Cyanobacteriota</taxon>
        <taxon>Cyanophyceae</taxon>
        <taxon>Oscillatoriophycideae</taxon>
        <taxon>Oscillatoriales</taxon>
        <taxon>Oscillatoriaceae</taxon>
        <taxon>Phormidium</taxon>
    </lineage>
</organism>
<name>A0A1U7JAT6_9CYAN</name>
<sequence length="105" mass="11269">MARYTNTLPISATTARLRDAIVSSLQACGLNMVYETSDYLMAKEQPGQVSLAQLTTIEVLISPPTVAADAASVNLVVSNQELPLRHNNHCEQVFSAVNQAIVALV</sequence>
<gene>
    <name evidence="1" type="ORF">NIES30_02075</name>
</gene>
<reference evidence="1 2" key="1">
    <citation type="submission" date="2016-11" db="EMBL/GenBank/DDBJ databases">
        <title>Draft Genome Sequences of Nine Cyanobacterial Strains from Diverse Habitats.</title>
        <authorList>
            <person name="Zhu T."/>
            <person name="Hou S."/>
            <person name="Lu X."/>
            <person name="Hess W.R."/>
        </authorList>
    </citation>
    <scope>NUCLEOTIDE SEQUENCE [LARGE SCALE GENOMIC DNA]</scope>
    <source>
        <strain evidence="1 2">NIES-30</strain>
    </source>
</reference>